<protein>
    <submittedName>
        <fullName evidence="1">Uncharacterized protein</fullName>
    </submittedName>
</protein>
<dbReference type="EMBL" id="AFUO01000001">
    <property type="protein sequence ID" value="EGR93266.1"/>
    <property type="molecule type" value="Genomic_DNA"/>
</dbReference>
<evidence type="ECO:0000313" key="2">
    <source>
        <dbReference type="Proteomes" id="UP000003771"/>
    </source>
</evidence>
<accession>F9P105</accession>
<name>F9P105_STROR</name>
<sequence>MRKVWSTPKNSNDTEEKAWAFAQKLMNRQTFIVGNDIIIR</sequence>
<gene>
    <name evidence="1" type="ORF">HMPREF9178_0252</name>
</gene>
<comment type="caution">
    <text evidence="1">The sequence shown here is derived from an EMBL/GenBank/DDBJ whole genome shotgun (WGS) entry which is preliminary data.</text>
</comment>
<evidence type="ECO:0000313" key="1">
    <source>
        <dbReference type="EMBL" id="EGR93266.1"/>
    </source>
</evidence>
<organism evidence="1 2">
    <name type="scientific">Streptococcus mitis bv. 2 str. F0392</name>
    <dbReference type="NCBI Taxonomy" id="768726"/>
    <lineage>
        <taxon>Bacteria</taxon>
        <taxon>Bacillati</taxon>
        <taxon>Bacillota</taxon>
        <taxon>Bacilli</taxon>
        <taxon>Lactobacillales</taxon>
        <taxon>Streptococcaceae</taxon>
        <taxon>Streptococcus</taxon>
    </lineage>
</organism>
<reference evidence="1 2" key="1">
    <citation type="submission" date="2011-07" db="EMBL/GenBank/DDBJ databases">
        <authorList>
            <person name="Durkin A.S."/>
            <person name="Kim M."/>
            <person name="Radune D."/>
            <person name="Hostetler J."/>
            <person name="Torralba M."/>
            <person name="Gillis M."/>
            <person name="Methe B."/>
            <person name="Sutton G."/>
            <person name="Nelson K.E."/>
        </authorList>
    </citation>
    <scope>NUCLEOTIDE SEQUENCE [LARGE SCALE GENOMIC DNA]</scope>
    <source>
        <strain evidence="1 2">F0392</strain>
    </source>
</reference>
<dbReference type="Proteomes" id="UP000003771">
    <property type="component" value="Unassembled WGS sequence"/>
</dbReference>
<proteinExistence type="predicted"/>
<dbReference type="AlphaFoldDB" id="F9P105"/>